<keyword evidence="3" id="KW-1185">Reference proteome</keyword>
<dbReference type="InterPro" id="IPR025959">
    <property type="entry name" value="Winged_HTH_dom"/>
</dbReference>
<protein>
    <recommendedName>
        <fullName evidence="1">Winged helix-turn helix domain-containing protein</fullName>
    </recommendedName>
</protein>
<dbReference type="Pfam" id="PF13592">
    <property type="entry name" value="HTH_33"/>
    <property type="match status" value="1"/>
</dbReference>
<feature type="domain" description="Winged helix-turn helix" evidence="1">
    <location>
        <begin position="1"/>
        <end position="33"/>
    </location>
</feature>
<gene>
    <name evidence="2" type="ORF">NTG6680_1780</name>
</gene>
<evidence type="ECO:0000313" key="2">
    <source>
        <dbReference type="EMBL" id="CAG9933029.1"/>
    </source>
</evidence>
<accession>A0ABM8YZR7</accession>
<sequence length="71" mass="8380">MGNYLKRWGFTLQKLIKKTYEQRPEAVKSWLDNEYPIIEQCAQAEGAEIHWGNETTVVTQIVATYWLAKYQ</sequence>
<evidence type="ECO:0000259" key="1">
    <source>
        <dbReference type="Pfam" id="PF13592"/>
    </source>
</evidence>
<dbReference type="Proteomes" id="UP000839052">
    <property type="component" value="Chromosome"/>
</dbReference>
<organism evidence="2 3">
    <name type="scientific">Candidatus Nitrotoga arctica</name>
    <dbReference type="NCBI Taxonomy" id="453162"/>
    <lineage>
        <taxon>Bacteria</taxon>
        <taxon>Pseudomonadati</taxon>
        <taxon>Pseudomonadota</taxon>
        <taxon>Betaproteobacteria</taxon>
        <taxon>Nitrosomonadales</taxon>
        <taxon>Gallionellaceae</taxon>
        <taxon>Candidatus Nitrotoga</taxon>
    </lineage>
</organism>
<reference evidence="2 3" key="1">
    <citation type="submission" date="2021-10" db="EMBL/GenBank/DDBJ databases">
        <authorList>
            <person name="Koch H."/>
        </authorList>
    </citation>
    <scope>NUCLEOTIDE SEQUENCE [LARGE SCALE GENOMIC DNA]</scope>
    <source>
        <strain evidence="2">6680</strain>
    </source>
</reference>
<proteinExistence type="predicted"/>
<dbReference type="EMBL" id="OU912926">
    <property type="protein sequence ID" value="CAG9933029.1"/>
    <property type="molecule type" value="Genomic_DNA"/>
</dbReference>
<evidence type="ECO:0000313" key="3">
    <source>
        <dbReference type="Proteomes" id="UP000839052"/>
    </source>
</evidence>
<name>A0ABM8YZR7_9PROT</name>